<evidence type="ECO:0000313" key="1">
    <source>
        <dbReference type="EMBL" id="KAH6926458.1"/>
    </source>
</evidence>
<comment type="caution">
    <text evidence="1">The sequence shown here is derived from an EMBL/GenBank/DDBJ whole genome shotgun (WGS) entry which is preliminary data.</text>
</comment>
<name>A0ACB7RV04_HYAAI</name>
<accession>A0ACB7RV04</accession>
<dbReference type="EMBL" id="CM023487">
    <property type="protein sequence ID" value="KAH6926458.1"/>
    <property type="molecule type" value="Genomic_DNA"/>
</dbReference>
<keyword evidence="2" id="KW-1185">Reference proteome</keyword>
<gene>
    <name evidence="1" type="ORF">HPB50_018718</name>
</gene>
<evidence type="ECO:0000313" key="2">
    <source>
        <dbReference type="Proteomes" id="UP000821845"/>
    </source>
</evidence>
<proteinExistence type="predicted"/>
<protein>
    <submittedName>
        <fullName evidence="1">Uncharacterized protein</fullName>
    </submittedName>
</protein>
<sequence>MLSSAIALTGIMVAVLVAVPCSGEEELIGVPGGWQRKNVGDEAIYEELAHYAISKQVDNREFFDTVLELLEVQTQVVAGINYRIKFKTAESTCRITEAYSKEACQPKSPQAVKDICTAEVVEGVGNVRTILSFTCQGSS</sequence>
<dbReference type="Proteomes" id="UP000821845">
    <property type="component" value="Chromosome 7"/>
</dbReference>
<reference evidence="1" key="1">
    <citation type="submission" date="2020-05" db="EMBL/GenBank/DDBJ databases">
        <title>Large-scale comparative analyses of tick genomes elucidate their genetic diversity and vector capacities.</title>
        <authorList>
            <person name="Jia N."/>
            <person name="Wang J."/>
            <person name="Shi W."/>
            <person name="Du L."/>
            <person name="Sun Y."/>
            <person name="Zhan W."/>
            <person name="Jiang J."/>
            <person name="Wang Q."/>
            <person name="Zhang B."/>
            <person name="Ji P."/>
            <person name="Sakyi L.B."/>
            <person name="Cui X."/>
            <person name="Yuan T."/>
            <person name="Jiang B."/>
            <person name="Yang W."/>
            <person name="Lam T.T.-Y."/>
            <person name="Chang Q."/>
            <person name="Ding S."/>
            <person name="Wang X."/>
            <person name="Zhu J."/>
            <person name="Ruan X."/>
            <person name="Zhao L."/>
            <person name="Wei J."/>
            <person name="Que T."/>
            <person name="Du C."/>
            <person name="Cheng J."/>
            <person name="Dai P."/>
            <person name="Han X."/>
            <person name="Huang E."/>
            <person name="Gao Y."/>
            <person name="Liu J."/>
            <person name="Shao H."/>
            <person name="Ye R."/>
            <person name="Li L."/>
            <person name="Wei W."/>
            <person name="Wang X."/>
            <person name="Wang C."/>
            <person name="Yang T."/>
            <person name="Huo Q."/>
            <person name="Li W."/>
            <person name="Guo W."/>
            <person name="Chen H."/>
            <person name="Zhou L."/>
            <person name="Ni X."/>
            <person name="Tian J."/>
            <person name="Zhou Y."/>
            <person name="Sheng Y."/>
            <person name="Liu T."/>
            <person name="Pan Y."/>
            <person name="Xia L."/>
            <person name="Li J."/>
            <person name="Zhao F."/>
            <person name="Cao W."/>
        </authorList>
    </citation>
    <scope>NUCLEOTIDE SEQUENCE</scope>
    <source>
        <strain evidence="1">Hyas-2018</strain>
    </source>
</reference>
<organism evidence="1 2">
    <name type="scientific">Hyalomma asiaticum</name>
    <name type="common">Tick</name>
    <dbReference type="NCBI Taxonomy" id="266040"/>
    <lineage>
        <taxon>Eukaryota</taxon>
        <taxon>Metazoa</taxon>
        <taxon>Ecdysozoa</taxon>
        <taxon>Arthropoda</taxon>
        <taxon>Chelicerata</taxon>
        <taxon>Arachnida</taxon>
        <taxon>Acari</taxon>
        <taxon>Parasitiformes</taxon>
        <taxon>Ixodida</taxon>
        <taxon>Ixodoidea</taxon>
        <taxon>Ixodidae</taxon>
        <taxon>Hyalomminae</taxon>
        <taxon>Hyalomma</taxon>
    </lineage>
</organism>